<comment type="caution">
    <text evidence="1">The sequence shown here is derived from an EMBL/GenBank/DDBJ whole genome shotgun (WGS) entry which is preliminary data.</text>
</comment>
<gene>
    <name evidence="1" type="ORF">ILEXP_LOCUS29157</name>
</gene>
<keyword evidence="2" id="KW-1185">Reference proteome</keyword>
<protein>
    <submittedName>
        <fullName evidence="1">Uncharacterized protein</fullName>
    </submittedName>
</protein>
<accession>A0ABC8ST73</accession>
<evidence type="ECO:0000313" key="1">
    <source>
        <dbReference type="EMBL" id="CAK9160401.1"/>
    </source>
</evidence>
<organism evidence="1 2">
    <name type="scientific">Ilex paraguariensis</name>
    <name type="common">yerba mate</name>
    <dbReference type="NCBI Taxonomy" id="185542"/>
    <lineage>
        <taxon>Eukaryota</taxon>
        <taxon>Viridiplantae</taxon>
        <taxon>Streptophyta</taxon>
        <taxon>Embryophyta</taxon>
        <taxon>Tracheophyta</taxon>
        <taxon>Spermatophyta</taxon>
        <taxon>Magnoliopsida</taxon>
        <taxon>eudicotyledons</taxon>
        <taxon>Gunneridae</taxon>
        <taxon>Pentapetalae</taxon>
        <taxon>asterids</taxon>
        <taxon>campanulids</taxon>
        <taxon>Aquifoliales</taxon>
        <taxon>Aquifoliaceae</taxon>
        <taxon>Ilex</taxon>
    </lineage>
</organism>
<proteinExistence type="predicted"/>
<sequence>RIPGEMGGSKLCEAREVTYKLGDWRPLSNEGGEKQETIDIREEVGNKGAIRQALASRQALAR</sequence>
<name>A0ABC8ST73_9AQUA</name>
<dbReference type="EMBL" id="CAUOFW020003514">
    <property type="protein sequence ID" value="CAK9160401.1"/>
    <property type="molecule type" value="Genomic_DNA"/>
</dbReference>
<evidence type="ECO:0000313" key="2">
    <source>
        <dbReference type="Proteomes" id="UP001642360"/>
    </source>
</evidence>
<feature type="non-terminal residue" evidence="1">
    <location>
        <position position="1"/>
    </location>
</feature>
<dbReference type="AlphaFoldDB" id="A0ABC8ST73"/>
<reference evidence="1 2" key="1">
    <citation type="submission" date="2024-02" db="EMBL/GenBank/DDBJ databases">
        <authorList>
            <person name="Vignale AGUSTIN F."/>
            <person name="Sosa J E."/>
            <person name="Modenutti C."/>
        </authorList>
    </citation>
    <scope>NUCLEOTIDE SEQUENCE [LARGE SCALE GENOMIC DNA]</scope>
</reference>
<dbReference type="Proteomes" id="UP001642360">
    <property type="component" value="Unassembled WGS sequence"/>
</dbReference>